<dbReference type="PANTHER" id="PTHR30419:SF30">
    <property type="entry name" value="LYSR FAMILY TRANSCRIPTIONAL REGULATOR"/>
    <property type="match status" value="1"/>
</dbReference>
<keyword evidence="4" id="KW-0804">Transcription</keyword>
<feature type="domain" description="HTH lysR-type" evidence="5">
    <location>
        <begin position="1"/>
        <end position="58"/>
    </location>
</feature>
<evidence type="ECO:0000259" key="5">
    <source>
        <dbReference type="PROSITE" id="PS50931"/>
    </source>
</evidence>
<proteinExistence type="inferred from homology"/>
<protein>
    <submittedName>
        <fullName evidence="6">LysR family transcriptional regulator</fullName>
    </submittedName>
</protein>
<evidence type="ECO:0000313" key="7">
    <source>
        <dbReference type="Proteomes" id="UP000737171"/>
    </source>
</evidence>
<keyword evidence="2" id="KW-0805">Transcription regulation</keyword>
<dbReference type="Proteomes" id="UP000737171">
    <property type="component" value="Unassembled WGS sequence"/>
</dbReference>
<dbReference type="InterPro" id="IPR036390">
    <property type="entry name" value="WH_DNA-bd_sf"/>
</dbReference>
<sequence length="302" mass="32625">MKLQQLEVFVHVARERSLRAAARRLALTQPAITRTIQELEADLGAVLLNRSAKGVELTSFGQVLEVRASQLLEDARRAREEIAQLQGELRGTLTFGTTSSIALTLLPQAVLQFRQSAPKAELSIIELKYPHGLRRLRDGQADFAAMHLLPDMLDDDLRSIPLLETDFVAVARAGNPLIGARTLAELAGAQWLQPLAGSAQPGSIVATAFRNAGLTPPEGAVRYASFAVMLGLVSSTDMLGAASRPLAERLAAFGLLPVKLRKPLARVQMGVVMRKSYRPTPVATQFLACLQTAARAVAARRP</sequence>
<evidence type="ECO:0000256" key="2">
    <source>
        <dbReference type="ARBA" id="ARBA00023015"/>
    </source>
</evidence>
<name>A0ABX2ENQ4_9BURK</name>
<dbReference type="SUPFAM" id="SSF53850">
    <property type="entry name" value="Periplasmic binding protein-like II"/>
    <property type="match status" value="1"/>
</dbReference>
<gene>
    <name evidence="6" type="ORF">HLB44_24910</name>
</gene>
<dbReference type="Gene3D" id="3.40.190.10">
    <property type="entry name" value="Periplasmic binding protein-like II"/>
    <property type="match status" value="2"/>
</dbReference>
<dbReference type="Pfam" id="PF00126">
    <property type="entry name" value="HTH_1"/>
    <property type="match status" value="1"/>
</dbReference>
<dbReference type="Pfam" id="PF03466">
    <property type="entry name" value="LysR_substrate"/>
    <property type="match status" value="1"/>
</dbReference>
<keyword evidence="3" id="KW-0238">DNA-binding</keyword>
<evidence type="ECO:0000256" key="3">
    <source>
        <dbReference type="ARBA" id="ARBA00023125"/>
    </source>
</evidence>
<keyword evidence="7" id="KW-1185">Reference proteome</keyword>
<dbReference type="InterPro" id="IPR036388">
    <property type="entry name" value="WH-like_DNA-bd_sf"/>
</dbReference>
<evidence type="ECO:0000313" key="6">
    <source>
        <dbReference type="EMBL" id="NRF70253.1"/>
    </source>
</evidence>
<dbReference type="PRINTS" id="PR00039">
    <property type="entry name" value="HTHLYSR"/>
</dbReference>
<evidence type="ECO:0000256" key="1">
    <source>
        <dbReference type="ARBA" id="ARBA00009437"/>
    </source>
</evidence>
<dbReference type="PROSITE" id="PS50931">
    <property type="entry name" value="HTH_LYSR"/>
    <property type="match status" value="1"/>
</dbReference>
<reference evidence="6 7" key="1">
    <citation type="submission" date="2020-05" db="EMBL/GenBank/DDBJ databases">
        <title>Aquincola sp. isolate from soil.</title>
        <authorList>
            <person name="Han J."/>
            <person name="Kim D.-U."/>
        </authorList>
    </citation>
    <scope>NUCLEOTIDE SEQUENCE [LARGE SCALE GENOMIC DNA]</scope>
    <source>
        <strain evidence="6 7">S2</strain>
    </source>
</reference>
<dbReference type="Gene3D" id="1.10.10.10">
    <property type="entry name" value="Winged helix-like DNA-binding domain superfamily/Winged helix DNA-binding domain"/>
    <property type="match status" value="1"/>
</dbReference>
<dbReference type="InterPro" id="IPR000847">
    <property type="entry name" value="LysR_HTH_N"/>
</dbReference>
<dbReference type="InterPro" id="IPR050950">
    <property type="entry name" value="HTH-type_LysR_regulators"/>
</dbReference>
<dbReference type="RefSeq" id="WP_173128897.1">
    <property type="nucleotide sequence ID" value="NZ_JABRWJ010000008.1"/>
</dbReference>
<evidence type="ECO:0000256" key="4">
    <source>
        <dbReference type="ARBA" id="ARBA00023163"/>
    </source>
</evidence>
<organism evidence="6 7">
    <name type="scientific">Pseudaquabacterium terrae</name>
    <dbReference type="NCBI Taxonomy" id="2732868"/>
    <lineage>
        <taxon>Bacteria</taxon>
        <taxon>Pseudomonadati</taxon>
        <taxon>Pseudomonadota</taxon>
        <taxon>Betaproteobacteria</taxon>
        <taxon>Burkholderiales</taxon>
        <taxon>Sphaerotilaceae</taxon>
        <taxon>Pseudaquabacterium</taxon>
    </lineage>
</organism>
<comment type="similarity">
    <text evidence="1">Belongs to the LysR transcriptional regulatory family.</text>
</comment>
<comment type="caution">
    <text evidence="6">The sequence shown here is derived from an EMBL/GenBank/DDBJ whole genome shotgun (WGS) entry which is preliminary data.</text>
</comment>
<dbReference type="PANTHER" id="PTHR30419">
    <property type="entry name" value="HTH-TYPE TRANSCRIPTIONAL REGULATOR YBHD"/>
    <property type="match status" value="1"/>
</dbReference>
<dbReference type="EMBL" id="JABRWJ010000008">
    <property type="protein sequence ID" value="NRF70253.1"/>
    <property type="molecule type" value="Genomic_DNA"/>
</dbReference>
<dbReference type="SUPFAM" id="SSF46785">
    <property type="entry name" value="Winged helix' DNA-binding domain"/>
    <property type="match status" value="1"/>
</dbReference>
<accession>A0ABX2ENQ4</accession>
<dbReference type="InterPro" id="IPR005119">
    <property type="entry name" value="LysR_subst-bd"/>
</dbReference>